<keyword evidence="2" id="KW-1185">Reference proteome</keyword>
<reference evidence="1" key="1">
    <citation type="submission" date="2013-04" db="EMBL/GenBank/DDBJ databases">
        <title>The genome sequencing project of 58 acetic acid bacteria.</title>
        <authorList>
            <person name="Okamoto-Kainuma A."/>
            <person name="Ishikawa M."/>
            <person name="Umino S."/>
            <person name="Koizumi Y."/>
            <person name="Shiwa Y."/>
            <person name="Yoshikawa H."/>
            <person name="Matsutani M."/>
            <person name="Matsushita K."/>
        </authorList>
    </citation>
    <scope>NUCLEOTIDE SEQUENCE</scope>
    <source>
        <strain evidence="1">NRIC 0521</strain>
    </source>
</reference>
<evidence type="ECO:0000313" key="2">
    <source>
        <dbReference type="Proteomes" id="UP001061452"/>
    </source>
</evidence>
<protein>
    <submittedName>
        <fullName evidence="1">Uncharacterized protein</fullName>
    </submittedName>
</protein>
<comment type="caution">
    <text evidence="1">The sequence shown here is derived from an EMBL/GenBank/DDBJ whole genome shotgun (WGS) entry which is preliminary data.</text>
</comment>
<proteinExistence type="predicted"/>
<name>A0ABQ0PGX2_9PROT</name>
<organism evidence="1 2">
    <name type="scientific">Komagataeibacter intermedius NRIC 0521</name>
    <dbReference type="NCBI Taxonomy" id="1307934"/>
    <lineage>
        <taxon>Bacteria</taxon>
        <taxon>Pseudomonadati</taxon>
        <taxon>Pseudomonadota</taxon>
        <taxon>Alphaproteobacteria</taxon>
        <taxon>Acetobacterales</taxon>
        <taxon>Acetobacteraceae</taxon>
        <taxon>Komagataeibacter</taxon>
    </lineage>
</organism>
<dbReference type="Proteomes" id="UP001061452">
    <property type="component" value="Unassembled WGS sequence"/>
</dbReference>
<gene>
    <name evidence="1" type="ORF">AA0521_1198</name>
</gene>
<sequence>MFRPPTRKRADTTAGLATMPFRFSRPRHAGDDAVRDMNPSVLWHAFVAVRTCCAGDGHIPT</sequence>
<evidence type="ECO:0000313" key="1">
    <source>
        <dbReference type="EMBL" id="GBQ68261.1"/>
    </source>
</evidence>
<accession>A0ABQ0PGX2</accession>
<dbReference type="EMBL" id="BAQJ01000033">
    <property type="protein sequence ID" value="GBQ68261.1"/>
    <property type="molecule type" value="Genomic_DNA"/>
</dbReference>